<dbReference type="EMBL" id="VSRR010113636">
    <property type="protein sequence ID" value="MPC98339.1"/>
    <property type="molecule type" value="Genomic_DNA"/>
</dbReference>
<comment type="caution">
    <text evidence="1">The sequence shown here is derived from an EMBL/GenBank/DDBJ whole genome shotgun (WGS) entry which is preliminary data.</text>
</comment>
<protein>
    <submittedName>
        <fullName evidence="1">Uncharacterized protein</fullName>
    </submittedName>
</protein>
<name>A0A5B7JU84_PORTR</name>
<evidence type="ECO:0000313" key="1">
    <source>
        <dbReference type="EMBL" id="MPC98339.1"/>
    </source>
</evidence>
<reference evidence="1 2" key="1">
    <citation type="submission" date="2019-05" db="EMBL/GenBank/DDBJ databases">
        <title>Another draft genome of Portunus trituberculatus and its Hox gene families provides insights of decapod evolution.</title>
        <authorList>
            <person name="Jeong J.-H."/>
            <person name="Song I."/>
            <person name="Kim S."/>
            <person name="Choi T."/>
            <person name="Kim D."/>
            <person name="Ryu S."/>
            <person name="Kim W."/>
        </authorList>
    </citation>
    <scope>NUCLEOTIDE SEQUENCE [LARGE SCALE GENOMIC DNA]</scope>
    <source>
        <tissue evidence="1">Muscle</tissue>
    </source>
</reference>
<sequence>MIENSRPKVVEGRDGLGCRTGEGGGCRVRPEPKATGPFFPWWPQASLLVVHLQCLTLGKGRHKQKSLPLTRWCREGP</sequence>
<organism evidence="1 2">
    <name type="scientific">Portunus trituberculatus</name>
    <name type="common">Swimming crab</name>
    <name type="synonym">Neptunus trituberculatus</name>
    <dbReference type="NCBI Taxonomy" id="210409"/>
    <lineage>
        <taxon>Eukaryota</taxon>
        <taxon>Metazoa</taxon>
        <taxon>Ecdysozoa</taxon>
        <taxon>Arthropoda</taxon>
        <taxon>Crustacea</taxon>
        <taxon>Multicrustacea</taxon>
        <taxon>Malacostraca</taxon>
        <taxon>Eumalacostraca</taxon>
        <taxon>Eucarida</taxon>
        <taxon>Decapoda</taxon>
        <taxon>Pleocyemata</taxon>
        <taxon>Brachyura</taxon>
        <taxon>Eubrachyura</taxon>
        <taxon>Portunoidea</taxon>
        <taxon>Portunidae</taxon>
        <taxon>Portuninae</taxon>
        <taxon>Portunus</taxon>
    </lineage>
</organism>
<proteinExistence type="predicted"/>
<dbReference type="Proteomes" id="UP000324222">
    <property type="component" value="Unassembled WGS sequence"/>
</dbReference>
<evidence type="ECO:0000313" key="2">
    <source>
        <dbReference type="Proteomes" id="UP000324222"/>
    </source>
</evidence>
<accession>A0A5B7JU84</accession>
<keyword evidence="2" id="KW-1185">Reference proteome</keyword>
<gene>
    <name evidence="1" type="ORF">E2C01_093705</name>
</gene>
<dbReference type="AlphaFoldDB" id="A0A5B7JU84"/>